<evidence type="ECO:0000256" key="5">
    <source>
        <dbReference type="ARBA" id="ARBA00074044"/>
    </source>
</evidence>
<keyword evidence="3" id="KW-0067">ATP-binding</keyword>
<keyword evidence="2" id="KW-0547">Nucleotide-binding</keyword>
<dbReference type="SMART" id="SM00382">
    <property type="entry name" value="AAA"/>
    <property type="match status" value="1"/>
</dbReference>
<dbReference type="InterPro" id="IPR003439">
    <property type="entry name" value="ABC_transporter-like_ATP-bd"/>
</dbReference>
<dbReference type="PROSITE" id="PS50893">
    <property type="entry name" value="ABC_TRANSPORTER_2"/>
    <property type="match status" value="2"/>
</dbReference>
<organism evidence="7 8">
    <name type="scientific">Pseudopedobacter saltans</name>
    <dbReference type="NCBI Taxonomy" id="151895"/>
    <lineage>
        <taxon>Bacteria</taxon>
        <taxon>Pseudomonadati</taxon>
        <taxon>Bacteroidota</taxon>
        <taxon>Sphingobacteriia</taxon>
        <taxon>Sphingobacteriales</taxon>
        <taxon>Sphingobacteriaceae</taxon>
        <taxon>Pseudopedobacter</taxon>
    </lineage>
</organism>
<evidence type="ECO:0000256" key="3">
    <source>
        <dbReference type="ARBA" id="ARBA00022840"/>
    </source>
</evidence>
<evidence type="ECO:0000256" key="1">
    <source>
        <dbReference type="ARBA" id="ARBA00022737"/>
    </source>
</evidence>
<dbReference type="PANTHER" id="PTHR42855:SF2">
    <property type="entry name" value="DRUG RESISTANCE ABC TRANSPORTER,ATP-BINDING PROTEIN"/>
    <property type="match status" value="1"/>
</dbReference>
<dbReference type="EMBL" id="QFOI01000364">
    <property type="protein sequence ID" value="PZP43588.1"/>
    <property type="molecule type" value="Genomic_DNA"/>
</dbReference>
<protein>
    <recommendedName>
        <fullName evidence="5">Probable ATP-binding protein YbiT</fullName>
    </recommendedName>
</protein>
<dbReference type="PANTHER" id="PTHR42855">
    <property type="entry name" value="ABC TRANSPORTER ATP-BINDING SUBUNIT"/>
    <property type="match status" value="1"/>
</dbReference>
<gene>
    <name evidence="7" type="ORF">DI598_15585</name>
</gene>
<dbReference type="Proteomes" id="UP000249645">
    <property type="component" value="Unassembled WGS sequence"/>
</dbReference>
<dbReference type="AlphaFoldDB" id="A0A2W5EK54"/>
<comment type="caution">
    <text evidence="7">The sequence shown here is derived from an EMBL/GenBank/DDBJ whole genome shotgun (WGS) entry which is preliminary data.</text>
</comment>
<dbReference type="FunFam" id="3.40.50.300:FF:000011">
    <property type="entry name" value="Putative ABC transporter ATP-binding component"/>
    <property type="match status" value="1"/>
</dbReference>
<evidence type="ECO:0000313" key="8">
    <source>
        <dbReference type="Proteomes" id="UP000249645"/>
    </source>
</evidence>
<dbReference type="Pfam" id="PF12848">
    <property type="entry name" value="ABC_tran_Xtn"/>
    <property type="match status" value="1"/>
</dbReference>
<dbReference type="CDD" id="cd03221">
    <property type="entry name" value="ABCF_EF-3"/>
    <property type="match status" value="2"/>
</dbReference>
<evidence type="ECO:0000256" key="2">
    <source>
        <dbReference type="ARBA" id="ARBA00022741"/>
    </source>
</evidence>
<proteinExistence type="inferred from homology"/>
<dbReference type="InterPro" id="IPR051309">
    <property type="entry name" value="ABCF_ATPase"/>
</dbReference>
<keyword evidence="1" id="KW-0677">Repeat</keyword>
<dbReference type="InterPro" id="IPR003593">
    <property type="entry name" value="AAA+_ATPase"/>
</dbReference>
<feature type="domain" description="ABC transporter" evidence="6">
    <location>
        <begin position="320"/>
        <end position="539"/>
    </location>
</feature>
<dbReference type="FunFam" id="3.40.50.300:FF:000070">
    <property type="entry name" value="Putative ABC transporter ATP-binding component"/>
    <property type="match status" value="1"/>
</dbReference>
<comment type="similarity">
    <text evidence="4">Belongs to the ABC transporter superfamily. ABCF family. YbiT subfamily.</text>
</comment>
<dbReference type="Pfam" id="PF00005">
    <property type="entry name" value="ABC_tran"/>
    <property type="match status" value="2"/>
</dbReference>
<accession>A0A2W5EK54</accession>
<reference evidence="7 8" key="1">
    <citation type="submission" date="2017-11" db="EMBL/GenBank/DDBJ databases">
        <title>Infants hospitalized years apart are colonized by the same room-sourced microbial strains.</title>
        <authorList>
            <person name="Brooks B."/>
            <person name="Olm M.R."/>
            <person name="Firek B.A."/>
            <person name="Baker R."/>
            <person name="Thomas B.C."/>
            <person name="Morowitz M.J."/>
            <person name="Banfield J.F."/>
        </authorList>
    </citation>
    <scope>NUCLEOTIDE SEQUENCE [LARGE SCALE GENOMIC DNA]</scope>
    <source>
        <strain evidence="7">S2_009_000_R2_76</strain>
    </source>
</reference>
<feature type="domain" description="ABC transporter" evidence="6">
    <location>
        <begin position="2"/>
        <end position="259"/>
    </location>
</feature>
<sequence>MISVRNVSLAYGKRVLFDEVNINFTKGNCYGVIGANGAGKSTFLKILSGEIEPNKGSIEITPGERLAILKQNQFQFDTETVLNTVLMGHEKLWKLQHEKDAIYANTDATEDDYMKAGEMEAEFGEMGGYESESNAGSLLSSLGIGADMHYTLMGDMPSNMKVRVLLAQALFGNPDILLLDEPTNGLDIETIGWLENFLADYQNVVLVVSHDRHFLDAICTHVADVDRHKIKVFSGNYSFWYESSQLMARQIADKNKKTEDKRQALLDFIARFSANASKSKQATSRKKALDKLNVEEIEPSNRRYPGIIFQPLREVGNQILNVENLKKEIDGKVLFDKVNFSVNKGDKVAFLSQNPLAITYFFEIVNEKAQADQGKYEWGTTITKAYLPIENNEFFEEGLTLLEWLRQYVPPHVTDADEPFLRGFYGKMLFAGDEIMKKTNVLSGGEKVRCMVSRMMLQNPNVIVLDQPTNHLDLESIQAFNESCQNFPGVVLLTSHDHTFMQTVANRIIELTPNGIIDRLMTFDEYLADARVKELRAEMYK</sequence>
<name>A0A2W5EK54_9SPHI</name>
<dbReference type="InterPro" id="IPR032781">
    <property type="entry name" value="ABC_tran_Xtn"/>
</dbReference>
<dbReference type="GO" id="GO:0005524">
    <property type="term" value="F:ATP binding"/>
    <property type="evidence" value="ECO:0007669"/>
    <property type="project" value="UniProtKB-KW"/>
</dbReference>
<evidence type="ECO:0000259" key="6">
    <source>
        <dbReference type="PROSITE" id="PS50893"/>
    </source>
</evidence>
<evidence type="ECO:0000256" key="4">
    <source>
        <dbReference type="ARBA" id="ARBA00061551"/>
    </source>
</evidence>
<dbReference type="InterPro" id="IPR027417">
    <property type="entry name" value="P-loop_NTPase"/>
</dbReference>
<evidence type="ECO:0000313" key="7">
    <source>
        <dbReference type="EMBL" id="PZP43588.1"/>
    </source>
</evidence>
<dbReference type="GO" id="GO:0016887">
    <property type="term" value="F:ATP hydrolysis activity"/>
    <property type="evidence" value="ECO:0007669"/>
    <property type="project" value="InterPro"/>
</dbReference>
<dbReference type="SUPFAM" id="SSF52540">
    <property type="entry name" value="P-loop containing nucleoside triphosphate hydrolases"/>
    <property type="match status" value="2"/>
</dbReference>
<dbReference type="Gene3D" id="3.40.50.300">
    <property type="entry name" value="P-loop containing nucleotide triphosphate hydrolases"/>
    <property type="match status" value="2"/>
</dbReference>